<accession>X5E2I2</accession>
<dbReference type="Proteomes" id="UP000023772">
    <property type="component" value="Chromosome"/>
</dbReference>
<organism evidence="2 4">
    <name type="scientific">Draconibacterium orientale</name>
    <dbReference type="NCBI Taxonomy" id="1168034"/>
    <lineage>
        <taxon>Bacteria</taxon>
        <taxon>Pseudomonadati</taxon>
        <taxon>Bacteroidota</taxon>
        <taxon>Bacteroidia</taxon>
        <taxon>Marinilabiliales</taxon>
        <taxon>Prolixibacteraceae</taxon>
        <taxon>Draconibacterium</taxon>
    </lineage>
</organism>
<evidence type="ECO:0008006" key="5">
    <source>
        <dbReference type="Google" id="ProtNLM"/>
    </source>
</evidence>
<name>X5E2I2_9BACT</name>
<proteinExistence type="predicted"/>
<evidence type="ECO:0000313" key="1">
    <source>
        <dbReference type="EMBL" id="AHW60781.1"/>
    </source>
</evidence>
<dbReference type="eggNOG" id="ENOG502Z85H">
    <property type="taxonomic scope" value="Bacteria"/>
</dbReference>
<dbReference type="Pfam" id="PF16260">
    <property type="entry name" value="DUF4914"/>
    <property type="match status" value="1"/>
</dbReference>
<dbReference type="AlphaFoldDB" id="X5E2I2"/>
<dbReference type="EMBL" id="CP007451">
    <property type="protein sequence ID" value="AHW60781.1"/>
    <property type="molecule type" value="Genomic_DNA"/>
</dbReference>
<protein>
    <recommendedName>
        <fullName evidence="5">DUF4914 domain-containing protein</fullName>
    </recommendedName>
</protein>
<dbReference type="Proteomes" id="UP000181981">
    <property type="component" value="Unassembled WGS sequence"/>
</dbReference>
<evidence type="ECO:0000313" key="3">
    <source>
        <dbReference type="Proteomes" id="UP000023772"/>
    </source>
</evidence>
<dbReference type="HOGENOM" id="CLU_438493_0_0_10"/>
<dbReference type="KEGG" id="dori:FH5T_17155"/>
<dbReference type="RefSeq" id="WP_038561159.1">
    <property type="nucleotide sequence ID" value="NZ_FOHT01000001.1"/>
</dbReference>
<gene>
    <name evidence="1" type="ORF">FH5T_17155</name>
    <name evidence="2" type="ORF">SAMN05444285_101241</name>
</gene>
<evidence type="ECO:0000313" key="2">
    <source>
        <dbReference type="EMBL" id="SES70095.1"/>
    </source>
</evidence>
<dbReference type="EMBL" id="FOHT01000001">
    <property type="protein sequence ID" value="SES70095.1"/>
    <property type="molecule type" value="Genomic_DNA"/>
</dbReference>
<evidence type="ECO:0000313" key="4">
    <source>
        <dbReference type="Proteomes" id="UP000181981"/>
    </source>
</evidence>
<reference evidence="2 4" key="2">
    <citation type="submission" date="2016-10" db="EMBL/GenBank/DDBJ databases">
        <authorList>
            <person name="de Groot N.N."/>
        </authorList>
    </citation>
    <scope>NUCLEOTIDE SEQUENCE [LARGE SCALE GENOMIC DNA]</scope>
    <source>
        <strain evidence="2 4">DSM 25947</strain>
    </source>
</reference>
<keyword evidence="3" id="KW-1185">Reference proteome</keyword>
<sequence length="653" mass="73308">MKIAFPDFKTKLDKKGVKLPANIEKVLSACQSFTCYNTTEELADAATCGKENNEFAVSYDIEGKGTFTEAIVHRVQNGISVNYTEAYMRRRDPGTMVIGDDKPTGKQRFSEKYNYPFSDIQKETFDWLKENDLAVFFYFAGRQGIGSLGIAIAPANAGFFAMGLSMLQEIVAIDELAENSELKSVIYVAPVFRHTHFDGKQVVVHNRLDDIHELYSYNLYPGPSAKKGLYGVLLTQGEKEEWVTAHCSAVQSISPYDIVTTFMHEGASGGGKSELHQHIVRETDGRVLLGKNSVTGETRYITIPRTCNFLPIADDMAFCHPSFQKKNGKLGIMDAENAWFVRVDSVNQYGDDPVLEKATIHPKKPLLFLNIDTKPESTALIWNHIEDEPGKPCPNPRVVLPRESVENTINGSVSVDVRSFGIRTPKCSKEDPTYGIVGLFHVLPPALAWLWRLVAPRGHKNPSIVGTGAMESEGVGSYWPFATGDRIIHANLLLKQIIETPRTIFSLVPNQNIGVWEVGFKPQLLMREYLTRRGGAKLKDDQIQAARCPLLGYELNYLTIESSKIPSRFLKVYNQVEVGTEGYDAGAEVLQEFFNRELKKFMHKDLFHTGRKIIDACLSNASIEEYNQIIPMDYEYSFNNIEDYEQSSYNNGL</sequence>
<dbReference type="InterPro" id="IPR032583">
    <property type="entry name" value="DUF4914"/>
</dbReference>
<dbReference type="SUPFAM" id="SSF53795">
    <property type="entry name" value="PEP carboxykinase-like"/>
    <property type="match status" value="1"/>
</dbReference>
<reference evidence="1 3" key="1">
    <citation type="submission" date="2014-03" db="EMBL/GenBank/DDBJ databases">
        <title>Complete genome sequence of a deeply braunched marine Bacteroidia bacterium Draconibacterium orientale type strain FH5T.</title>
        <authorList>
            <person name="Li X."/>
            <person name="Wang X."/>
            <person name="Xie Z."/>
            <person name="Du Z."/>
            <person name="Chen G."/>
        </authorList>
    </citation>
    <scope>NUCLEOTIDE SEQUENCE [LARGE SCALE GENOMIC DNA]</scope>
    <source>
        <strain evidence="1 3">FH5</strain>
    </source>
</reference>
<dbReference type="STRING" id="1168034.FH5T_17155"/>
<dbReference type="OrthoDB" id="9763944at2"/>